<accession>A0A9D2MI81</accession>
<dbReference type="InterPro" id="IPR053184">
    <property type="entry name" value="FeoA-like"/>
</dbReference>
<evidence type="ECO:0000259" key="2">
    <source>
        <dbReference type="SMART" id="SM00899"/>
    </source>
</evidence>
<proteinExistence type="predicted"/>
<evidence type="ECO:0000313" key="4">
    <source>
        <dbReference type="Proteomes" id="UP000823877"/>
    </source>
</evidence>
<sequence>MFLSMADFGEKKTIARITGKEDTRHHLESLGFVEGADVTVVSSLGGNLIVNVKGTRVAISRTIANKIIV</sequence>
<gene>
    <name evidence="3" type="ORF">IAA37_02595</name>
</gene>
<reference evidence="3" key="2">
    <citation type="submission" date="2021-04" db="EMBL/GenBank/DDBJ databases">
        <authorList>
            <person name="Gilroy R."/>
        </authorList>
    </citation>
    <scope>NUCLEOTIDE SEQUENCE</scope>
    <source>
        <strain evidence="3">CHK188-16595</strain>
    </source>
</reference>
<dbReference type="SMART" id="SM00899">
    <property type="entry name" value="FeoA"/>
    <property type="match status" value="1"/>
</dbReference>
<evidence type="ECO:0000313" key="3">
    <source>
        <dbReference type="EMBL" id="HJB74546.1"/>
    </source>
</evidence>
<dbReference type="Gene3D" id="2.30.30.90">
    <property type="match status" value="1"/>
</dbReference>
<keyword evidence="1" id="KW-0408">Iron</keyword>
<dbReference type="EMBL" id="DWXN01000005">
    <property type="protein sequence ID" value="HJB74546.1"/>
    <property type="molecule type" value="Genomic_DNA"/>
</dbReference>
<name>A0A9D2MI81_9FIRM</name>
<organism evidence="3 4">
    <name type="scientific">Candidatus Eubacterium faecale</name>
    <dbReference type="NCBI Taxonomy" id="2838568"/>
    <lineage>
        <taxon>Bacteria</taxon>
        <taxon>Bacillati</taxon>
        <taxon>Bacillota</taxon>
        <taxon>Clostridia</taxon>
        <taxon>Eubacteriales</taxon>
        <taxon>Eubacteriaceae</taxon>
        <taxon>Eubacterium</taxon>
    </lineage>
</organism>
<dbReference type="InterPro" id="IPR038157">
    <property type="entry name" value="FeoA_core_dom"/>
</dbReference>
<protein>
    <submittedName>
        <fullName evidence="3">Ferrous iron transport protein A</fullName>
    </submittedName>
</protein>
<dbReference type="AlphaFoldDB" id="A0A9D2MI81"/>
<evidence type="ECO:0000256" key="1">
    <source>
        <dbReference type="ARBA" id="ARBA00023004"/>
    </source>
</evidence>
<dbReference type="InterPro" id="IPR008988">
    <property type="entry name" value="Transcriptional_repressor_C"/>
</dbReference>
<dbReference type="InterPro" id="IPR007167">
    <property type="entry name" value="Fe-transptr_FeoA-like"/>
</dbReference>
<comment type="caution">
    <text evidence="3">The sequence shown here is derived from an EMBL/GenBank/DDBJ whole genome shotgun (WGS) entry which is preliminary data.</text>
</comment>
<dbReference type="PANTHER" id="PTHR43151">
    <property type="entry name" value="FEOA FAMILY PROTEIN"/>
    <property type="match status" value="1"/>
</dbReference>
<dbReference type="PANTHER" id="PTHR43151:SF1">
    <property type="entry name" value="SSR2333 PROTEIN"/>
    <property type="match status" value="1"/>
</dbReference>
<dbReference type="SUPFAM" id="SSF50037">
    <property type="entry name" value="C-terminal domain of transcriptional repressors"/>
    <property type="match status" value="1"/>
</dbReference>
<dbReference type="Pfam" id="PF04023">
    <property type="entry name" value="FeoA"/>
    <property type="match status" value="1"/>
</dbReference>
<reference evidence="3" key="1">
    <citation type="journal article" date="2021" name="PeerJ">
        <title>Extensive microbial diversity within the chicken gut microbiome revealed by metagenomics and culture.</title>
        <authorList>
            <person name="Gilroy R."/>
            <person name="Ravi A."/>
            <person name="Getino M."/>
            <person name="Pursley I."/>
            <person name="Horton D.L."/>
            <person name="Alikhan N.F."/>
            <person name="Baker D."/>
            <person name="Gharbi K."/>
            <person name="Hall N."/>
            <person name="Watson M."/>
            <person name="Adriaenssens E.M."/>
            <person name="Foster-Nyarko E."/>
            <person name="Jarju S."/>
            <person name="Secka A."/>
            <person name="Antonio M."/>
            <person name="Oren A."/>
            <person name="Chaudhuri R.R."/>
            <person name="La Ragione R."/>
            <person name="Hildebrand F."/>
            <person name="Pallen M.J."/>
        </authorList>
    </citation>
    <scope>NUCLEOTIDE SEQUENCE</scope>
    <source>
        <strain evidence="3">CHK188-16595</strain>
    </source>
</reference>
<feature type="domain" description="Ferrous iron transporter FeoA-like" evidence="2">
    <location>
        <begin position="3"/>
        <end position="69"/>
    </location>
</feature>
<dbReference type="Proteomes" id="UP000823877">
    <property type="component" value="Unassembled WGS sequence"/>
</dbReference>
<dbReference type="GO" id="GO:0046914">
    <property type="term" value="F:transition metal ion binding"/>
    <property type="evidence" value="ECO:0007669"/>
    <property type="project" value="InterPro"/>
</dbReference>